<evidence type="ECO:0008006" key="4">
    <source>
        <dbReference type="Google" id="ProtNLM"/>
    </source>
</evidence>
<proteinExistence type="predicted"/>
<protein>
    <recommendedName>
        <fullName evidence="4">ClpX C4-type zinc finger</fullName>
    </recommendedName>
</protein>
<gene>
    <name evidence="2" type="ORF">SAMN06295973_1480</name>
</gene>
<organism evidence="2 3">
    <name type="scientific">Plantibacter cousiniae</name>
    <name type="common">nom. nud.</name>
    <dbReference type="NCBI Taxonomy" id="199709"/>
    <lineage>
        <taxon>Bacteria</taxon>
        <taxon>Bacillati</taxon>
        <taxon>Actinomycetota</taxon>
        <taxon>Actinomycetes</taxon>
        <taxon>Micrococcales</taxon>
        <taxon>Microbacteriaceae</taxon>
        <taxon>Plantibacter</taxon>
    </lineage>
</organism>
<reference evidence="2 3" key="1">
    <citation type="submission" date="2017-02" db="EMBL/GenBank/DDBJ databases">
        <authorList>
            <person name="Varghese N."/>
            <person name="Submissions S."/>
        </authorList>
    </citation>
    <scope>NUCLEOTIDE SEQUENCE [LARGE SCALE GENOMIC DNA]</scope>
    <source>
        <strain evidence="2 3">VKM Ac-1787</strain>
    </source>
</reference>
<dbReference type="Proteomes" id="UP000190827">
    <property type="component" value="Unassembled WGS sequence"/>
</dbReference>
<feature type="region of interest" description="Disordered" evidence="1">
    <location>
        <begin position="254"/>
        <end position="286"/>
    </location>
</feature>
<name>A0ABY1LJQ6_9MICO</name>
<evidence type="ECO:0000313" key="2">
    <source>
        <dbReference type="EMBL" id="SKC50471.1"/>
    </source>
</evidence>
<dbReference type="EMBL" id="FUZO01000001">
    <property type="protein sequence ID" value="SKC50471.1"/>
    <property type="molecule type" value="Genomic_DNA"/>
</dbReference>
<evidence type="ECO:0000313" key="3">
    <source>
        <dbReference type="Proteomes" id="UP000190827"/>
    </source>
</evidence>
<sequence length="286" mass="31777">MKVGAGRRLPMPQWRDDRSSKADDLDDRNREAHGLPVIDAWRREHDTCTPDAADIIMKLTKRAVTPDEARRTAERFGHPLIAVHRWAGSPAPMEAASKPFGWLSADDLDATVQVIWGDTRPTVVEEGGCGMCGVRASIGWWESPLRWADGAKAAMCSTCGDVWVTAGRPVDLMTGDPLRPGLRRVALRLLAGATSVPETDFGLRLFAEIANPSERAGYATAWTYRPTQLDAVRDRVWLYAPRYAPADRVDEYTARQAAAEEERAREIHGQTEPSRAEWDRSDWATG</sequence>
<keyword evidence="3" id="KW-1185">Reference proteome</keyword>
<evidence type="ECO:0000256" key="1">
    <source>
        <dbReference type="SAM" id="MobiDB-lite"/>
    </source>
</evidence>
<comment type="caution">
    <text evidence="2">The sequence shown here is derived from an EMBL/GenBank/DDBJ whole genome shotgun (WGS) entry which is preliminary data.</text>
</comment>
<accession>A0ABY1LJQ6</accession>
<feature type="compositionally biased region" description="Basic and acidic residues" evidence="1">
    <location>
        <begin position="14"/>
        <end position="29"/>
    </location>
</feature>
<feature type="region of interest" description="Disordered" evidence="1">
    <location>
        <begin position="1"/>
        <end position="29"/>
    </location>
</feature>